<dbReference type="RefSeq" id="XP_016474305.1">
    <property type="nucleotide sequence ID" value="XM_016618819.1"/>
</dbReference>
<name>A0A1S4ACA7_TOBAC</name>
<dbReference type="OrthoDB" id="683469at2759"/>
<feature type="chain" id="PRO_5010208480" description="Transposase MuDR plant domain-containing protein" evidence="1">
    <location>
        <begin position="23"/>
        <end position="431"/>
    </location>
</feature>
<dbReference type="OMA" id="SSCWIRI"/>
<evidence type="ECO:0000259" key="2">
    <source>
        <dbReference type="Pfam" id="PF03108"/>
    </source>
</evidence>
<dbReference type="PANTHER" id="PTHR31973:SF179">
    <property type="entry name" value="PROTEIN FAR1-RELATED SEQUENCE"/>
    <property type="match status" value="1"/>
</dbReference>
<reference evidence="3" key="1">
    <citation type="submission" date="2025-08" db="UniProtKB">
        <authorList>
            <consortium name="RefSeq"/>
        </authorList>
    </citation>
    <scope>IDENTIFICATION</scope>
</reference>
<organism evidence="3">
    <name type="scientific">Nicotiana tabacum</name>
    <name type="common">Common tobacco</name>
    <dbReference type="NCBI Taxonomy" id="4097"/>
    <lineage>
        <taxon>Eukaryota</taxon>
        <taxon>Viridiplantae</taxon>
        <taxon>Streptophyta</taxon>
        <taxon>Embryophyta</taxon>
        <taxon>Tracheophyta</taxon>
        <taxon>Spermatophyta</taxon>
        <taxon>Magnoliopsida</taxon>
        <taxon>eudicotyledons</taxon>
        <taxon>Gunneridae</taxon>
        <taxon>Pentapetalae</taxon>
        <taxon>asterids</taxon>
        <taxon>lamiids</taxon>
        <taxon>Solanales</taxon>
        <taxon>Solanaceae</taxon>
        <taxon>Nicotianoideae</taxon>
        <taxon>Nicotianeae</taxon>
        <taxon>Nicotiana</taxon>
    </lineage>
</organism>
<keyword evidence="1" id="KW-0732">Signal</keyword>
<dbReference type="KEGG" id="nta:107796090"/>
<dbReference type="STRING" id="4097.A0A1S4ACA7"/>
<feature type="domain" description="Transposase MuDR plant" evidence="2">
    <location>
        <begin position="194"/>
        <end position="255"/>
    </location>
</feature>
<dbReference type="AlphaFoldDB" id="A0A1S4ACA7"/>
<dbReference type="PaxDb" id="4097-A0A1S4ACA7"/>
<dbReference type="Pfam" id="PF03108">
    <property type="entry name" value="DBD_Tnp_Mut"/>
    <property type="match status" value="1"/>
</dbReference>
<evidence type="ECO:0000313" key="3">
    <source>
        <dbReference type="RefSeq" id="XP_016474305.1"/>
    </source>
</evidence>
<proteinExistence type="predicted"/>
<dbReference type="InterPro" id="IPR004332">
    <property type="entry name" value="Transposase_MuDR"/>
</dbReference>
<evidence type="ECO:0000256" key="1">
    <source>
        <dbReference type="SAM" id="SignalP"/>
    </source>
</evidence>
<feature type="signal peptide" evidence="1">
    <location>
        <begin position="1"/>
        <end position="22"/>
    </location>
</feature>
<gene>
    <name evidence="3" type="primary">LOC107796090</name>
</gene>
<protein>
    <recommendedName>
        <fullName evidence="2">Transposase MuDR plant domain-containing protein</fullName>
    </recommendedName>
</protein>
<accession>A0A1S4ACA7</accession>
<dbReference type="PANTHER" id="PTHR31973">
    <property type="entry name" value="POLYPROTEIN, PUTATIVE-RELATED"/>
    <property type="match status" value="1"/>
</dbReference>
<sequence length="431" mass="49770">MDSQSFGPSLFALHITSVLVRALQYWVKSKTCQKYILFRFHHGGVFTEAPVAKYICEVVEIINNSLHDENRAEQYAEQVVEATVNTAVENIQIENGERDLDAGGENTEVDLSDLLSSDTDLDDIPEEYDRQVRETNILKNWGGGGEDYYDSSDIRSDDSQDELDVLVELGIDLPARRSSKKLRFDLDCWLAIFELGMVFEGVVEFRKAVQSYAVENKVQLTLKPNEKHIVKYKSKGLCKWKLHASTYRDSGDFMVKKYHPWHECTTKNKNMLCTSKYIAHKFKDRIVSQPNIKLWEIQDWVRKKLVLYIGRTIAYRVKSIVMQEFMEDWKLEFFKLADYADTTRRTNPGSSCWIRIDSDTVPGKHLFVYFYVCFDALKKGWLEGCRGISGFDGYFLKGLYKGELLVAVGKNRNSQIFLIAWAVVDQETKHS</sequence>